<evidence type="ECO:0000313" key="2">
    <source>
        <dbReference type="EMBL" id="GBP70080.1"/>
    </source>
</evidence>
<evidence type="ECO:0000313" key="3">
    <source>
        <dbReference type="Proteomes" id="UP000299102"/>
    </source>
</evidence>
<name>A0A4C1Y3F6_EUMVA</name>
<accession>A0A4C1Y3F6</accession>
<dbReference type="EMBL" id="BGZK01001062">
    <property type="protein sequence ID" value="GBP70080.1"/>
    <property type="molecule type" value="Genomic_DNA"/>
</dbReference>
<dbReference type="AlphaFoldDB" id="A0A4C1Y3F6"/>
<dbReference type="Proteomes" id="UP000299102">
    <property type="component" value="Unassembled WGS sequence"/>
</dbReference>
<evidence type="ECO:0000256" key="1">
    <source>
        <dbReference type="SAM" id="MobiDB-lite"/>
    </source>
</evidence>
<sequence>MAIVSAKQTVCGVYDDLNQPSHSEVTALAFATASYESERRPTAVSGMKIGRNASVVLPLRQYSSKQVCNDDYTSMQLHLCGQWASLKRDVAMTAGAIIFRGVIVSPLLRHTPSHNLLISNRGTKDLKPSPSNAAVSERRHGCGIVHIATKCSTAYHPNDGGETRSAPKRRVATRRSLTGGLTRPPK</sequence>
<protein>
    <submittedName>
        <fullName evidence="2">Uncharacterized protein</fullName>
    </submittedName>
</protein>
<gene>
    <name evidence="2" type="ORF">EVAR_98911_1</name>
</gene>
<reference evidence="2 3" key="1">
    <citation type="journal article" date="2019" name="Commun. Biol.">
        <title>The bagworm genome reveals a unique fibroin gene that provides high tensile strength.</title>
        <authorList>
            <person name="Kono N."/>
            <person name="Nakamura H."/>
            <person name="Ohtoshi R."/>
            <person name="Tomita M."/>
            <person name="Numata K."/>
            <person name="Arakawa K."/>
        </authorList>
    </citation>
    <scope>NUCLEOTIDE SEQUENCE [LARGE SCALE GENOMIC DNA]</scope>
</reference>
<proteinExistence type="predicted"/>
<keyword evidence="3" id="KW-1185">Reference proteome</keyword>
<organism evidence="2 3">
    <name type="scientific">Eumeta variegata</name>
    <name type="common">Bagworm moth</name>
    <name type="synonym">Eumeta japonica</name>
    <dbReference type="NCBI Taxonomy" id="151549"/>
    <lineage>
        <taxon>Eukaryota</taxon>
        <taxon>Metazoa</taxon>
        <taxon>Ecdysozoa</taxon>
        <taxon>Arthropoda</taxon>
        <taxon>Hexapoda</taxon>
        <taxon>Insecta</taxon>
        <taxon>Pterygota</taxon>
        <taxon>Neoptera</taxon>
        <taxon>Endopterygota</taxon>
        <taxon>Lepidoptera</taxon>
        <taxon>Glossata</taxon>
        <taxon>Ditrysia</taxon>
        <taxon>Tineoidea</taxon>
        <taxon>Psychidae</taxon>
        <taxon>Oiketicinae</taxon>
        <taxon>Eumeta</taxon>
    </lineage>
</organism>
<comment type="caution">
    <text evidence="2">The sequence shown here is derived from an EMBL/GenBank/DDBJ whole genome shotgun (WGS) entry which is preliminary data.</text>
</comment>
<feature type="region of interest" description="Disordered" evidence="1">
    <location>
        <begin position="156"/>
        <end position="186"/>
    </location>
</feature>